<dbReference type="Proteomes" id="UP000284772">
    <property type="component" value="Unassembled WGS sequence"/>
</dbReference>
<keyword evidence="8" id="KW-0472">Membrane</keyword>
<dbReference type="EC" id="2.7.13.3" evidence="2"/>
<comment type="caution">
    <text evidence="12">The sequence shown here is derived from an EMBL/GenBank/DDBJ whole genome shotgun (WGS) entry which is preliminary data.</text>
</comment>
<dbReference type="SUPFAM" id="SSF63829">
    <property type="entry name" value="Calcium-dependent phosphotriesterase"/>
    <property type="match status" value="3"/>
</dbReference>
<protein>
    <recommendedName>
        <fullName evidence="2">histidine kinase</fullName>
        <ecNumber evidence="2">2.7.13.3</ecNumber>
    </recommendedName>
</protein>
<dbReference type="Gene3D" id="2.60.40.10">
    <property type="entry name" value="Immunoglobulins"/>
    <property type="match status" value="1"/>
</dbReference>
<dbReference type="Pfam" id="PF02518">
    <property type="entry name" value="HATPase_c"/>
    <property type="match status" value="1"/>
</dbReference>
<organism evidence="12 13">
    <name type="scientific">Bacteroides intestinalis</name>
    <dbReference type="NCBI Taxonomy" id="329854"/>
    <lineage>
        <taxon>Bacteria</taxon>
        <taxon>Pseudomonadati</taxon>
        <taxon>Bacteroidota</taxon>
        <taxon>Bacteroidia</taxon>
        <taxon>Bacteroidales</taxon>
        <taxon>Bacteroidaceae</taxon>
        <taxon>Bacteroides</taxon>
    </lineage>
</organism>
<dbReference type="InterPro" id="IPR015943">
    <property type="entry name" value="WD40/YVTN_repeat-like_dom_sf"/>
</dbReference>
<gene>
    <name evidence="12" type="ORF">DWX27_01065</name>
</gene>
<evidence type="ECO:0000256" key="4">
    <source>
        <dbReference type="ARBA" id="ARBA00023015"/>
    </source>
</evidence>
<dbReference type="Pfam" id="PF00512">
    <property type="entry name" value="HisKA"/>
    <property type="match status" value="1"/>
</dbReference>
<dbReference type="PANTHER" id="PTHR43547:SF2">
    <property type="entry name" value="HYBRID SIGNAL TRANSDUCTION HISTIDINE KINASE C"/>
    <property type="match status" value="1"/>
</dbReference>
<dbReference type="Gene3D" id="3.40.50.2300">
    <property type="match status" value="1"/>
</dbReference>
<evidence type="ECO:0000256" key="7">
    <source>
        <dbReference type="PROSITE-ProRule" id="PRU00169"/>
    </source>
</evidence>
<proteinExistence type="predicted"/>
<reference evidence="12 13" key="1">
    <citation type="submission" date="2018-08" db="EMBL/GenBank/DDBJ databases">
        <title>A genome reference for cultivated species of the human gut microbiota.</title>
        <authorList>
            <person name="Zou Y."/>
            <person name="Xue W."/>
            <person name="Luo G."/>
        </authorList>
    </citation>
    <scope>NUCLEOTIDE SEQUENCE [LARGE SCALE GENOMIC DNA]</scope>
    <source>
        <strain evidence="12 13">AF19-10AC</strain>
    </source>
</reference>
<evidence type="ECO:0000256" key="8">
    <source>
        <dbReference type="SAM" id="Phobius"/>
    </source>
</evidence>
<evidence type="ECO:0000313" key="12">
    <source>
        <dbReference type="EMBL" id="RGT58332.1"/>
    </source>
</evidence>
<dbReference type="SUPFAM" id="SSF47384">
    <property type="entry name" value="Homodimeric domain of signal transducing histidine kinase"/>
    <property type="match status" value="1"/>
</dbReference>
<dbReference type="GO" id="GO:0003700">
    <property type="term" value="F:DNA-binding transcription factor activity"/>
    <property type="evidence" value="ECO:0007669"/>
    <property type="project" value="InterPro"/>
</dbReference>
<dbReference type="SMART" id="SM00387">
    <property type="entry name" value="HATPase_c"/>
    <property type="match status" value="1"/>
</dbReference>
<keyword evidence="3 7" id="KW-0597">Phosphoprotein</keyword>
<name>A0AAQ0RTP0_9BACE</name>
<evidence type="ECO:0000313" key="13">
    <source>
        <dbReference type="Proteomes" id="UP000284772"/>
    </source>
</evidence>
<dbReference type="CDD" id="cd00082">
    <property type="entry name" value="HisKA"/>
    <property type="match status" value="1"/>
</dbReference>
<dbReference type="Gene3D" id="1.10.10.60">
    <property type="entry name" value="Homeodomain-like"/>
    <property type="match status" value="2"/>
</dbReference>
<dbReference type="Gene3D" id="3.30.565.10">
    <property type="entry name" value="Histidine kinase-like ATPase, C-terminal domain"/>
    <property type="match status" value="1"/>
</dbReference>
<feature type="domain" description="HTH araC/xylS-type" evidence="9">
    <location>
        <begin position="1246"/>
        <end position="1345"/>
    </location>
</feature>
<keyword evidence="12" id="KW-0418">Kinase</keyword>
<dbReference type="PROSITE" id="PS00041">
    <property type="entry name" value="HTH_ARAC_FAMILY_1"/>
    <property type="match status" value="1"/>
</dbReference>
<dbReference type="FunFam" id="1.10.287.130:FF:000034">
    <property type="entry name" value="Two-component system sensor histidine kinase/response regulator"/>
    <property type="match status" value="1"/>
</dbReference>
<dbReference type="PROSITE" id="PS50110">
    <property type="entry name" value="RESPONSE_REGULATORY"/>
    <property type="match status" value="1"/>
</dbReference>
<dbReference type="SMART" id="SM00448">
    <property type="entry name" value="REC"/>
    <property type="match status" value="1"/>
</dbReference>
<evidence type="ECO:0000256" key="6">
    <source>
        <dbReference type="ARBA" id="ARBA00023163"/>
    </source>
</evidence>
<evidence type="ECO:0000256" key="2">
    <source>
        <dbReference type="ARBA" id="ARBA00012438"/>
    </source>
</evidence>
<keyword evidence="8" id="KW-0812">Transmembrane</keyword>
<dbReference type="InterPro" id="IPR036097">
    <property type="entry name" value="HisK_dim/P_sf"/>
</dbReference>
<feature type="domain" description="Histidine kinase" evidence="10">
    <location>
        <begin position="840"/>
        <end position="1058"/>
    </location>
</feature>
<dbReference type="InterPro" id="IPR013783">
    <property type="entry name" value="Ig-like_fold"/>
</dbReference>
<dbReference type="InterPro" id="IPR011123">
    <property type="entry name" value="Y_Y_Y"/>
</dbReference>
<dbReference type="InterPro" id="IPR018062">
    <property type="entry name" value="HTH_AraC-typ_CS"/>
</dbReference>
<feature type="modified residue" description="4-aspartylphosphate" evidence="7">
    <location>
        <position position="1140"/>
    </location>
</feature>
<keyword evidence="4" id="KW-0805">Transcription regulation</keyword>
<dbReference type="InterPro" id="IPR004358">
    <property type="entry name" value="Sig_transdc_His_kin-like_C"/>
</dbReference>
<dbReference type="Pfam" id="PF07494">
    <property type="entry name" value="Reg_prop"/>
    <property type="match status" value="6"/>
</dbReference>
<dbReference type="InterPro" id="IPR003594">
    <property type="entry name" value="HATPase_dom"/>
</dbReference>
<dbReference type="CDD" id="cd17574">
    <property type="entry name" value="REC_OmpR"/>
    <property type="match status" value="1"/>
</dbReference>
<dbReference type="Pfam" id="PF12833">
    <property type="entry name" value="HTH_18"/>
    <property type="match status" value="1"/>
</dbReference>
<evidence type="ECO:0000259" key="10">
    <source>
        <dbReference type="PROSITE" id="PS50109"/>
    </source>
</evidence>
<dbReference type="Pfam" id="PF00072">
    <property type="entry name" value="Response_reg"/>
    <property type="match status" value="1"/>
</dbReference>
<feature type="transmembrane region" description="Helical" evidence="8">
    <location>
        <begin position="786"/>
        <end position="807"/>
    </location>
</feature>
<dbReference type="SMART" id="SM00342">
    <property type="entry name" value="HTH_ARAC"/>
    <property type="match status" value="1"/>
</dbReference>
<evidence type="ECO:0000256" key="1">
    <source>
        <dbReference type="ARBA" id="ARBA00000085"/>
    </source>
</evidence>
<dbReference type="FunFam" id="2.60.40.10:FF:000791">
    <property type="entry name" value="Two-component system sensor histidine kinase/response regulator"/>
    <property type="match status" value="1"/>
</dbReference>
<dbReference type="InterPro" id="IPR018060">
    <property type="entry name" value="HTH_AraC"/>
</dbReference>
<keyword evidence="8" id="KW-1133">Transmembrane helix</keyword>
<keyword evidence="6" id="KW-0804">Transcription</keyword>
<evidence type="ECO:0000259" key="9">
    <source>
        <dbReference type="PROSITE" id="PS01124"/>
    </source>
</evidence>
<dbReference type="SUPFAM" id="SSF52172">
    <property type="entry name" value="CheY-like"/>
    <property type="match status" value="1"/>
</dbReference>
<dbReference type="GO" id="GO:0000155">
    <property type="term" value="F:phosphorelay sensor kinase activity"/>
    <property type="evidence" value="ECO:0007669"/>
    <property type="project" value="InterPro"/>
</dbReference>
<feature type="domain" description="Response regulatory" evidence="11">
    <location>
        <begin position="1092"/>
        <end position="1207"/>
    </location>
</feature>
<sequence length="1363" mass="156273">MKNKNLFIVLLLLFPYWVWAQSYSVKRLDAIEGLTSNYVLSIAQDKQGFLWFATEEGLNKFDGIRFVPYYKGAPGKLSITGNELNYLLDDPVDSVLWIATQRAGLNAYNYGNNTFTAYKYDSKDPNSLATNDVTSVRPASDGNLWITTYWNGVDYLDKKTGHFIHYNMKTVPGMVSNNIWSVADNGDGKLYIGHVFDGFSVLSIKDRKIKNFRHNPADPKSLPSDGVMCVYADKDGNIWVGTGGGLALFDPEEETFILFKDPEKEVQYRIFDIKQMKDNKLWMATEFGGIAILDLSQRLYLSSEPIHFQYIEEGADEHSLSSSSVRFLFQDSFSNVWAGTWGGGISFLNHESSLFNRYNFSPIPTDTKSLTGKMISSICADHEDKLWIGTEKGDLNVFEKGRRIAVYGREDGILNGNPVQSSLCDSKGNLWFGLFFGGICHYDATRKKIRQLFSQDMAMTDVRAFYEDKDHVVWIGTSTGMYKADLNGAISPEHYLDEQVRCIFRDEQGNFWVGTFGGGLFLYSPAFETIKRFYVAEQFPSNTINDIYQDSRKRIWIATGEGLVCFPSSKEWNYHVYGREVGLWNTHIRSVLEDASGNIWLSTNKGVSCYVDQQGSFYNYGYGDNVPIAGFLSNSVTSDDEGRIYFGSLNGVCYFNPGEVLAKHEAPPAVMTEMRIFEPLGDWESREEILTLDKSSSVELNYMQNTFSVSFNIQNYALTNQVEYAYMLKGLEDSWYTVKDPNNMTFRNVPPGDYSFLVKTRMRNQEWSDKVTALHIRINPPLWLTWWAKTFYVLVSLFIIFFIFYIYKRRLDMEVLYDMEKKNHERELDLNQERLRFYTNITHELRTPLTLILGPLEDMLKSNSLSNKDAQKISVIHQSAIRLLNLINQILEFRKTETQNKKLCVSRDNIANLVYEIGFKYKELNRNPEIEFCIEVESEDMPLFYDREVVTIILDNLISNAIKYTEKGTVTLTVHRVVSDNINYTEIKVHDTGYGIAPDSLPYIFDRYYQEGSEHQASGTGIGLALVYNLVVLHEGEINVESDLNVGSVFCFRLLTDNTYPHVMHQDSPEETENKKEEIEEILDTESGEKRILLVVEDNQDILNYIVESFSDDFDVKTAVNGKQGMEQALHCIPDIIVSDIMMPVMNGIAMCQKLKEDVCTSHIPIILLTAKDSLQDKEEGYQAGADSYLTKPFSATLLHSRINNILESRKRLAERINTSALRQDLDEKRARLAESMNKLDNEFLEKINQLIEARLSSEKVDIGYLADNMCMSKSTLYRKVKALTGLSTNEYVRKIKMHYAEHLLLEGRYSISEAAFKVGINSMMYFRQCFKEEFGVLPSEYLSSFRTCLRYKLFNERIQIIQ</sequence>
<dbReference type="InterPro" id="IPR036890">
    <property type="entry name" value="HATPase_C_sf"/>
</dbReference>
<dbReference type="Gene3D" id="1.10.287.130">
    <property type="match status" value="1"/>
</dbReference>
<dbReference type="EMBL" id="QRWT01000001">
    <property type="protein sequence ID" value="RGT58332.1"/>
    <property type="molecule type" value="Genomic_DNA"/>
</dbReference>
<evidence type="ECO:0000256" key="3">
    <source>
        <dbReference type="ARBA" id="ARBA00022553"/>
    </source>
</evidence>
<dbReference type="InterPro" id="IPR011110">
    <property type="entry name" value="Reg_prop"/>
</dbReference>
<dbReference type="PANTHER" id="PTHR43547">
    <property type="entry name" value="TWO-COMPONENT HISTIDINE KINASE"/>
    <property type="match status" value="1"/>
</dbReference>
<dbReference type="RefSeq" id="WP_118448146.1">
    <property type="nucleotide sequence ID" value="NZ_QRWT01000001.1"/>
</dbReference>
<dbReference type="InterPro" id="IPR001789">
    <property type="entry name" value="Sig_transdc_resp-reg_receiver"/>
</dbReference>
<dbReference type="GO" id="GO:0043565">
    <property type="term" value="F:sequence-specific DNA binding"/>
    <property type="evidence" value="ECO:0007669"/>
    <property type="project" value="InterPro"/>
</dbReference>
<evidence type="ECO:0000259" key="11">
    <source>
        <dbReference type="PROSITE" id="PS50110"/>
    </source>
</evidence>
<keyword evidence="12" id="KW-0808">Transferase</keyword>
<dbReference type="InterPro" id="IPR005467">
    <property type="entry name" value="His_kinase_dom"/>
</dbReference>
<dbReference type="SUPFAM" id="SSF55874">
    <property type="entry name" value="ATPase domain of HSP90 chaperone/DNA topoisomerase II/histidine kinase"/>
    <property type="match status" value="1"/>
</dbReference>
<dbReference type="PRINTS" id="PR00344">
    <property type="entry name" value="BCTRLSENSOR"/>
</dbReference>
<accession>A0AAQ0RTP0</accession>
<dbReference type="SUPFAM" id="SSF46689">
    <property type="entry name" value="Homeodomain-like"/>
    <property type="match status" value="1"/>
</dbReference>
<dbReference type="InterPro" id="IPR009057">
    <property type="entry name" value="Homeodomain-like_sf"/>
</dbReference>
<dbReference type="InterPro" id="IPR011006">
    <property type="entry name" value="CheY-like_superfamily"/>
</dbReference>
<comment type="catalytic activity">
    <reaction evidence="1">
        <text>ATP + protein L-histidine = ADP + protein N-phospho-L-histidine.</text>
        <dbReference type="EC" id="2.7.13.3"/>
    </reaction>
</comment>
<evidence type="ECO:0000256" key="5">
    <source>
        <dbReference type="ARBA" id="ARBA00023125"/>
    </source>
</evidence>
<dbReference type="Gene3D" id="2.130.10.10">
    <property type="entry name" value="YVTN repeat-like/Quinoprotein amine dehydrogenase"/>
    <property type="match status" value="2"/>
</dbReference>
<dbReference type="Pfam" id="PF07495">
    <property type="entry name" value="Y_Y_Y"/>
    <property type="match status" value="1"/>
</dbReference>
<dbReference type="SMART" id="SM00388">
    <property type="entry name" value="HisKA"/>
    <property type="match status" value="1"/>
</dbReference>
<dbReference type="PROSITE" id="PS50109">
    <property type="entry name" value="HIS_KIN"/>
    <property type="match status" value="1"/>
</dbReference>
<dbReference type="PROSITE" id="PS01124">
    <property type="entry name" value="HTH_ARAC_FAMILY_2"/>
    <property type="match status" value="1"/>
</dbReference>
<keyword evidence="5" id="KW-0238">DNA-binding</keyword>
<dbReference type="InterPro" id="IPR003661">
    <property type="entry name" value="HisK_dim/P_dom"/>
</dbReference>